<sequence>MTALIAVEGVLRKPNKDPIPEGFKLLRTLVVSYRVVLSTDSNEAEINHWLKTNYLFDYSDVMDSSHFYAGQDYKSRHLEIARSNGKVELYVDADPDACALALSQGIPTLLFSSPKYFPSSREIKPWNTITKEQERQKALIAEKYAKLNSDDSEGFRFE</sequence>
<accession>A0A6J5N3N0</accession>
<proteinExistence type="predicted"/>
<organism evidence="1">
    <name type="scientific">uncultured Caudovirales phage</name>
    <dbReference type="NCBI Taxonomy" id="2100421"/>
    <lineage>
        <taxon>Viruses</taxon>
        <taxon>Duplodnaviria</taxon>
        <taxon>Heunggongvirae</taxon>
        <taxon>Uroviricota</taxon>
        <taxon>Caudoviricetes</taxon>
        <taxon>Peduoviridae</taxon>
        <taxon>Maltschvirus</taxon>
        <taxon>Maltschvirus maltsch</taxon>
    </lineage>
</organism>
<gene>
    <name evidence="1" type="ORF">UFOVP621_104</name>
</gene>
<dbReference type="EMBL" id="LR796586">
    <property type="protein sequence ID" value="CAB4153328.1"/>
    <property type="molecule type" value="Genomic_DNA"/>
</dbReference>
<name>A0A6J5N3N0_9CAUD</name>
<protein>
    <submittedName>
        <fullName evidence="1">Uncharacterized protein</fullName>
    </submittedName>
</protein>
<reference evidence="1" key="1">
    <citation type="submission" date="2020-04" db="EMBL/GenBank/DDBJ databases">
        <authorList>
            <person name="Chiriac C."/>
            <person name="Salcher M."/>
            <person name="Ghai R."/>
            <person name="Kavagutti S V."/>
        </authorList>
    </citation>
    <scope>NUCLEOTIDE SEQUENCE</scope>
</reference>
<evidence type="ECO:0000313" key="1">
    <source>
        <dbReference type="EMBL" id="CAB4153328.1"/>
    </source>
</evidence>